<dbReference type="InterPro" id="IPR025516">
    <property type="entry name" value="DUF4404"/>
</dbReference>
<organism evidence="1 2">
    <name type="scientific">Candidatus Litorirhabdus singularis</name>
    <dbReference type="NCBI Taxonomy" id="2518993"/>
    <lineage>
        <taxon>Bacteria</taxon>
        <taxon>Pseudomonadati</taxon>
        <taxon>Pseudomonadota</taxon>
        <taxon>Gammaproteobacteria</taxon>
        <taxon>Cellvibrionales</taxon>
        <taxon>Halieaceae</taxon>
        <taxon>Candidatus Litorirhabdus</taxon>
    </lineage>
</organism>
<keyword evidence="2" id="KW-1185">Reference proteome</keyword>
<name>A0ABT3TAN6_9GAMM</name>
<accession>A0ABT3TAN6</accession>
<sequence length="87" mass="9508">MDKDKVAKDLVDLAMEIENLPLESAERSRLLNLVASMEQHLSGEPVEQEPQEVVDAVDAVISAFETDHPTMTGIARRLMSALSSMGV</sequence>
<dbReference type="EMBL" id="SHNN01000001">
    <property type="protein sequence ID" value="MCX2979338.1"/>
    <property type="molecule type" value="Genomic_DNA"/>
</dbReference>
<comment type="caution">
    <text evidence="1">The sequence shown here is derived from an EMBL/GenBank/DDBJ whole genome shotgun (WGS) entry which is preliminary data.</text>
</comment>
<proteinExistence type="predicted"/>
<reference evidence="1" key="1">
    <citation type="submission" date="2019-02" db="EMBL/GenBank/DDBJ databases">
        <authorList>
            <person name="Li S.-H."/>
        </authorList>
    </citation>
    <scope>NUCLEOTIDE SEQUENCE</scope>
    <source>
        <strain evidence="1">IMCC14734</strain>
    </source>
</reference>
<evidence type="ECO:0000313" key="2">
    <source>
        <dbReference type="Proteomes" id="UP001143362"/>
    </source>
</evidence>
<protein>
    <submittedName>
        <fullName evidence="1">DUF4404 family protein</fullName>
    </submittedName>
</protein>
<dbReference type="RefSeq" id="WP_279243341.1">
    <property type="nucleotide sequence ID" value="NZ_SHNN01000001.1"/>
</dbReference>
<gene>
    <name evidence="1" type="ORF">EYC98_00500</name>
</gene>
<dbReference type="Pfam" id="PF14357">
    <property type="entry name" value="DUF4404"/>
    <property type="match status" value="1"/>
</dbReference>
<evidence type="ECO:0000313" key="1">
    <source>
        <dbReference type="EMBL" id="MCX2979338.1"/>
    </source>
</evidence>
<dbReference type="Proteomes" id="UP001143362">
    <property type="component" value="Unassembled WGS sequence"/>
</dbReference>